<evidence type="ECO:0000313" key="2">
    <source>
        <dbReference type="EMBL" id="KAK0309132.1"/>
    </source>
</evidence>
<protein>
    <submittedName>
        <fullName evidence="2">Uncharacterized protein</fullName>
    </submittedName>
</protein>
<feature type="compositionally biased region" description="Basic and acidic residues" evidence="1">
    <location>
        <begin position="517"/>
        <end position="526"/>
    </location>
</feature>
<evidence type="ECO:0000313" key="3">
    <source>
        <dbReference type="Proteomes" id="UP001168146"/>
    </source>
</evidence>
<reference evidence="2" key="1">
    <citation type="submission" date="2021-12" db="EMBL/GenBank/DDBJ databases">
        <title>Black yeast isolated from Biological Soil Crust.</title>
        <authorList>
            <person name="Kurbessoian T."/>
        </authorList>
    </citation>
    <scope>NUCLEOTIDE SEQUENCE</scope>
    <source>
        <strain evidence="2">CCFEE 5208</strain>
    </source>
</reference>
<feature type="region of interest" description="Disordered" evidence="1">
    <location>
        <begin position="335"/>
        <end position="370"/>
    </location>
</feature>
<feature type="region of interest" description="Disordered" evidence="1">
    <location>
        <begin position="426"/>
        <end position="526"/>
    </location>
</feature>
<name>A0AAN6FC39_9PEZI</name>
<dbReference type="AlphaFoldDB" id="A0AAN6FC39"/>
<feature type="compositionally biased region" description="Low complexity" evidence="1">
    <location>
        <begin position="358"/>
        <end position="367"/>
    </location>
</feature>
<dbReference type="Proteomes" id="UP001168146">
    <property type="component" value="Unassembled WGS sequence"/>
</dbReference>
<feature type="compositionally biased region" description="Polar residues" evidence="1">
    <location>
        <begin position="455"/>
        <end position="467"/>
    </location>
</feature>
<evidence type="ECO:0000256" key="1">
    <source>
        <dbReference type="SAM" id="MobiDB-lite"/>
    </source>
</evidence>
<gene>
    <name evidence="2" type="ORF">LTR82_015299</name>
</gene>
<accession>A0AAN6FC39</accession>
<dbReference type="EMBL" id="JASUXU010000083">
    <property type="protein sequence ID" value="KAK0309132.1"/>
    <property type="molecule type" value="Genomic_DNA"/>
</dbReference>
<comment type="caution">
    <text evidence="2">The sequence shown here is derived from an EMBL/GenBank/DDBJ whole genome shotgun (WGS) entry which is preliminary data.</text>
</comment>
<proteinExistence type="predicted"/>
<sequence>MRFQDWDVLLFPQGSHVPLREFRTACYAQQDPDHHHQHPRSRTTTSATATSFTTTTTMAGPGVGPAGGVTTPLLTAFVPGLGAGEGFQVSVHSWSTPAAIAGGGGVGGGSGAVMQWRVKIVVDGAVVACETFGEEAVWPRQMDLSSATDAEGKKLPLSFPRFHRSILTQSHWNACDDMGRIKVQLSAGYEVDLEGRSHFVKTVDHVVFSFQPAPLDILERSGIAWPHANLPVVNNPLQTPEARRISLGGHLPILDDSSSRSTSAYSFVPPTAYPTFDLAAPYPGSGTQSLHNQSMHLRLPSDQLQKIIDALTPPKAAEAVCYTMHRHHVQSLTTAQLSMPPPPVPQQRPTVGSTTPVSNRRGNNSSRYSDISMHASCTSFPSCISEDAEGCLVHQPATIVRGRKEGLAVEPSPTKKPRDFLSTVLDTPLATDQPPPLPPAPSPAESSARKRTRSALKSLTLSSSDGTVPTPVESSAKKRTRSALKSLTLGNGSPPEKRERPARKVGRMLVDDEGGEDKENRMMMDE</sequence>
<feature type="compositionally biased region" description="Pro residues" evidence="1">
    <location>
        <begin position="433"/>
        <end position="442"/>
    </location>
</feature>
<organism evidence="2 3">
    <name type="scientific">Friedmanniomyces endolithicus</name>
    <dbReference type="NCBI Taxonomy" id="329885"/>
    <lineage>
        <taxon>Eukaryota</taxon>
        <taxon>Fungi</taxon>
        <taxon>Dikarya</taxon>
        <taxon>Ascomycota</taxon>
        <taxon>Pezizomycotina</taxon>
        <taxon>Dothideomycetes</taxon>
        <taxon>Dothideomycetidae</taxon>
        <taxon>Mycosphaerellales</taxon>
        <taxon>Teratosphaeriaceae</taxon>
        <taxon>Friedmanniomyces</taxon>
    </lineage>
</organism>